<comment type="caution">
    <text evidence="1">The sequence shown here is derived from an EMBL/GenBank/DDBJ whole genome shotgun (WGS) entry which is preliminary data.</text>
</comment>
<sequence length="101" mass="11014">MGANQGIADLCEFARASRTPCGLLVLCQELDGPMMFYNKGPVKHCMSVRGCDCSRDGFRVSTFSLRLTYQFASSTNCFTVLTHTKHISSNSLATDQQPAVA</sequence>
<gene>
    <name evidence="1" type="ORF">ONE63_001053</name>
</gene>
<organism evidence="1 2">
    <name type="scientific">Megalurothrips usitatus</name>
    <name type="common">bean blossom thrips</name>
    <dbReference type="NCBI Taxonomy" id="439358"/>
    <lineage>
        <taxon>Eukaryota</taxon>
        <taxon>Metazoa</taxon>
        <taxon>Ecdysozoa</taxon>
        <taxon>Arthropoda</taxon>
        <taxon>Hexapoda</taxon>
        <taxon>Insecta</taxon>
        <taxon>Pterygota</taxon>
        <taxon>Neoptera</taxon>
        <taxon>Paraneoptera</taxon>
        <taxon>Thysanoptera</taxon>
        <taxon>Terebrantia</taxon>
        <taxon>Thripoidea</taxon>
        <taxon>Thripidae</taxon>
        <taxon>Megalurothrips</taxon>
    </lineage>
</organism>
<evidence type="ECO:0000313" key="2">
    <source>
        <dbReference type="Proteomes" id="UP001075354"/>
    </source>
</evidence>
<dbReference type="AlphaFoldDB" id="A0AAV7XEP2"/>
<name>A0AAV7XEP2_9NEOP</name>
<dbReference type="Proteomes" id="UP001075354">
    <property type="component" value="Chromosome 10"/>
</dbReference>
<proteinExistence type="predicted"/>
<dbReference type="EMBL" id="JAPTSV010000010">
    <property type="protein sequence ID" value="KAJ1523162.1"/>
    <property type="molecule type" value="Genomic_DNA"/>
</dbReference>
<reference evidence="1" key="1">
    <citation type="submission" date="2022-12" db="EMBL/GenBank/DDBJ databases">
        <title>Chromosome-level genome assembly of the bean flower thrips Megalurothrips usitatus.</title>
        <authorList>
            <person name="Ma L."/>
            <person name="Liu Q."/>
            <person name="Li H."/>
            <person name="Cai W."/>
        </authorList>
    </citation>
    <scope>NUCLEOTIDE SEQUENCE</scope>
    <source>
        <strain evidence="1">Cailab_2022a</strain>
    </source>
</reference>
<keyword evidence="2" id="KW-1185">Reference proteome</keyword>
<protein>
    <submittedName>
        <fullName evidence="1">Uncharacterized protein</fullName>
    </submittedName>
</protein>
<evidence type="ECO:0000313" key="1">
    <source>
        <dbReference type="EMBL" id="KAJ1523162.1"/>
    </source>
</evidence>
<accession>A0AAV7XEP2</accession>